<gene>
    <name evidence="1" type="ORF">S03H2_22711</name>
</gene>
<dbReference type="EMBL" id="BARU01012279">
    <property type="protein sequence ID" value="GAH39224.1"/>
    <property type="molecule type" value="Genomic_DNA"/>
</dbReference>
<comment type="caution">
    <text evidence="1">The sequence shown here is derived from an EMBL/GenBank/DDBJ whole genome shotgun (WGS) entry which is preliminary data.</text>
</comment>
<dbReference type="AlphaFoldDB" id="X1GCA1"/>
<name>X1GCA1_9ZZZZ</name>
<evidence type="ECO:0000313" key="1">
    <source>
        <dbReference type="EMBL" id="GAH39224.1"/>
    </source>
</evidence>
<accession>X1GCA1</accession>
<feature type="non-terminal residue" evidence="1">
    <location>
        <position position="244"/>
    </location>
</feature>
<proteinExistence type="predicted"/>
<sequence length="244" mass="28290">KVSPLKALEKQLTDEIDLILQNEPIYLEFLGKIRGVGPRISGSIIAQTMIRFERISSEEYKRLKEHHESHVIIDTQLTIASQDSNDTQVMVASQLAIDTHENNAFSFEQYSLAQKTENGYLIPTRRGIEAFDTVSKYWAWWGLHVVDGHAAKRRRGENINWNPKMRTLSWKIGRQFVMQGRGYRQIIDKEKDRLNEQRLPLGKCPHYEECKARLKKRKEPACKGHIHAMATRKAVKLFVSHLSQ</sequence>
<organism evidence="1">
    <name type="scientific">marine sediment metagenome</name>
    <dbReference type="NCBI Taxonomy" id="412755"/>
    <lineage>
        <taxon>unclassified sequences</taxon>
        <taxon>metagenomes</taxon>
        <taxon>ecological metagenomes</taxon>
    </lineage>
</organism>
<reference evidence="1" key="1">
    <citation type="journal article" date="2014" name="Front. Microbiol.">
        <title>High frequency of phylogenetically diverse reductive dehalogenase-homologous genes in deep subseafloor sedimentary metagenomes.</title>
        <authorList>
            <person name="Kawai M."/>
            <person name="Futagami T."/>
            <person name="Toyoda A."/>
            <person name="Takaki Y."/>
            <person name="Nishi S."/>
            <person name="Hori S."/>
            <person name="Arai W."/>
            <person name="Tsubouchi T."/>
            <person name="Morono Y."/>
            <person name="Uchiyama I."/>
            <person name="Ito T."/>
            <person name="Fujiyama A."/>
            <person name="Inagaki F."/>
            <person name="Takami H."/>
        </authorList>
    </citation>
    <scope>NUCLEOTIDE SEQUENCE</scope>
    <source>
        <strain evidence="1">Expedition CK06-06</strain>
    </source>
</reference>
<protein>
    <submittedName>
        <fullName evidence="1">Uncharacterized protein</fullName>
    </submittedName>
</protein>
<feature type="non-terminal residue" evidence="1">
    <location>
        <position position="1"/>
    </location>
</feature>